<dbReference type="Proteomes" id="UP000515312">
    <property type="component" value="Chromosome"/>
</dbReference>
<feature type="signal peptide" evidence="7">
    <location>
        <begin position="1"/>
        <end position="15"/>
    </location>
</feature>
<dbReference type="InterPro" id="IPR039426">
    <property type="entry name" value="TonB-dep_rcpt-like"/>
</dbReference>
<organism evidence="9 10">
    <name type="scientific">Alloacidobacterium dinghuense</name>
    <dbReference type="NCBI Taxonomy" id="2763107"/>
    <lineage>
        <taxon>Bacteria</taxon>
        <taxon>Pseudomonadati</taxon>
        <taxon>Acidobacteriota</taxon>
        <taxon>Terriglobia</taxon>
        <taxon>Terriglobales</taxon>
        <taxon>Acidobacteriaceae</taxon>
        <taxon>Alloacidobacterium</taxon>
    </lineage>
</organism>
<dbReference type="GO" id="GO:0009279">
    <property type="term" value="C:cell outer membrane"/>
    <property type="evidence" value="ECO:0007669"/>
    <property type="project" value="UniProtKB-SubCell"/>
</dbReference>
<keyword evidence="7" id="KW-0732">Signal</keyword>
<evidence type="ECO:0000259" key="8">
    <source>
        <dbReference type="Pfam" id="PF25183"/>
    </source>
</evidence>
<dbReference type="GO" id="GO:0044718">
    <property type="term" value="P:siderophore transmembrane transport"/>
    <property type="evidence" value="ECO:0007669"/>
    <property type="project" value="TreeGrafter"/>
</dbReference>
<dbReference type="InterPro" id="IPR036942">
    <property type="entry name" value="Beta-barrel_TonB_sf"/>
</dbReference>
<evidence type="ECO:0000256" key="4">
    <source>
        <dbReference type="ARBA" id="ARBA00022692"/>
    </source>
</evidence>
<dbReference type="AlphaFoldDB" id="A0A7G8BIU4"/>
<dbReference type="PANTHER" id="PTHR30069:SF46">
    <property type="entry name" value="OAR PROTEIN"/>
    <property type="match status" value="1"/>
</dbReference>
<keyword evidence="2" id="KW-0813">Transport</keyword>
<comment type="subcellular location">
    <subcellularLocation>
        <location evidence="1">Cell outer membrane</location>
        <topology evidence="1">Multi-pass membrane protein</topology>
    </subcellularLocation>
</comment>
<keyword evidence="9" id="KW-0675">Receptor</keyword>
<keyword evidence="6" id="KW-0998">Cell outer membrane</keyword>
<accession>A0A7G8BIU4</accession>
<feature type="chain" id="PRO_5028973240" evidence="7">
    <location>
        <begin position="16"/>
        <end position="807"/>
    </location>
</feature>
<name>A0A7G8BIU4_9BACT</name>
<keyword evidence="10" id="KW-1185">Reference proteome</keyword>
<evidence type="ECO:0000256" key="1">
    <source>
        <dbReference type="ARBA" id="ARBA00004571"/>
    </source>
</evidence>
<gene>
    <name evidence="9" type="ORF">H7849_00040</name>
</gene>
<sequence length="807" mass="89894">MAAGLLYFASFAAVAQTPVVLTVSDENGLAVSGAQVTVSEPGRPDLALQTDYAGRCSYASRQNAPYQLRIEKPGFYQVLKSGVDAHLEEVAVVLTHEQVIQQEVNVTASTVGIDPEQTSLKSTMNTPEIVNIPYPTSRDIRNLLPFNPGVVQDASGQVHVAGSETYATLDLLDGFDIRSPLSGQLAMRVSADAVRSIDTEITRYPVSFGKATGGVIAFYTGMGDNKFRFNATDFLPSFHDVNGIRFDKFVPRFTFSGPIVKNRAWFFDGLETEYDNIYIQELPSNADTNHLIRGSNLAKAQVNITPANILSGGFLFNDYHSPYDGISSLTPQESTTKRDTVAWLPYLRDQHTFANGALLDTGFGYVRFRDGYEPRGDQPYALTPELSQGSYFENQVSHSHREEGIANLYLPPRQWLGRHDLRTGIDLDHVDFDVHVSRAPVNYLREDGTLSRRSVFPYFAPFTRHNVETGVYLQDRWLARPGLMIEPGLRFDWDEIIRRPLFSPRVAIAYAPGSNPTTKLSAGIGLYYEHTQLEYLMRALAGIRYDTYYATDGVTPVSGPLETIFQANDNLLHQTHTINWSLGIEQKLPSEIYASVNFLEKRTNNGFVYANQNGLAALSGIYLLTNQRSDHYDSVEFHARHTFASGYTLFASYMWSSAHTNAALDYLPTVSVLGPQQSGPLAWNSPNRLISWGWLPFLLPKFKKSWDFVYTAQWQSGFPFTAVNAARQVVGAAGAYHFPDYVSFSPGLEWRFHFRGAYFGLRGVLENATDSKDPGVVNNVVDSPMFGTFSEFQGRAVTGRLRLIGAK</sequence>
<dbReference type="PANTHER" id="PTHR30069">
    <property type="entry name" value="TONB-DEPENDENT OUTER MEMBRANE RECEPTOR"/>
    <property type="match status" value="1"/>
</dbReference>
<proteinExistence type="predicted"/>
<dbReference type="InterPro" id="IPR057601">
    <property type="entry name" value="Oar-like_b-barrel"/>
</dbReference>
<dbReference type="Pfam" id="PF25183">
    <property type="entry name" value="OMP_b-brl_4"/>
    <property type="match status" value="1"/>
</dbReference>
<evidence type="ECO:0000256" key="6">
    <source>
        <dbReference type="ARBA" id="ARBA00023237"/>
    </source>
</evidence>
<evidence type="ECO:0000256" key="3">
    <source>
        <dbReference type="ARBA" id="ARBA00022452"/>
    </source>
</evidence>
<keyword evidence="4" id="KW-0812">Transmembrane</keyword>
<dbReference type="RefSeq" id="WP_186743418.1">
    <property type="nucleotide sequence ID" value="NZ_CP060394.1"/>
</dbReference>
<dbReference type="GO" id="GO:0015344">
    <property type="term" value="F:siderophore uptake transmembrane transporter activity"/>
    <property type="evidence" value="ECO:0007669"/>
    <property type="project" value="TreeGrafter"/>
</dbReference>
<dbReference type="EMBL" id="CP060394">
    <property type="protein sequence ID" value="QNI32464.1"/>
    <property type="molecule type" value="Genomic_DNA"/>
</dbReference>
<feature type="domain" description="TonB-dependent transporter Oar-like beta-barrel" evidence="8">
    <location>
        <begin position="502"/>
        <end position="739"/>
    </location>
</feature>
<reference evidence="9 10" key="1">
    <citation type="submission" date="2020-08" db="EMBL/GenBank/DDBJ databases">
        <title>Edaphobacter telluris sp. nov. and Acidobacterium dinghuensis sp. nov., two acidobacteria isolated from forest soil.</title>
        <authorList>
            <person name="Fu J."/>
            <person name="Qiu L."/>
        </authorList>
    </citation>
    <scope>NUCLEOTIDE SEQUENCE [LARGE SCALE GENOMIC DNA]</scope>
    <source>
        <strain evidence="9">4Y35</strain>
    </source>
</reference>
<evidence type="ECO:0000256" key="2">
    <source>
        <dbReference type="ARBA" id="ARBA00022448"/>
    </source>
</evidence>
<dbReference type="KEGG" id="adin:H7849_00040"/>
<keyword evidence="5" id="KW-0472">Membrane</keyword>
<dbReference type="SUPFAM" id="SSF56935">
    <property type="entry name" value="Porins"/>
    <property type="match status" value="1"/>
</dbReference>
<evidence type="ECO:0000313" key="9">
    <source>
        <dbReference type="EMBL" id="QNI32464.1"/>
    </source>
</evidence>
<protein>
    <submittedName>
        <fullName evidence="9">TonB-dependent receptor</fullName>
    </submittedName>
</protein>
<keyword evidence="3" id="KW-1134">Transmembrane beta strand</keyword>
<evidence type="ECO:0000313" key="10">
    <source>
        <dbReference type="Proteomes" id="UP000515312"/>
    </source>
</evidence>
<dbReference type="Gene3D" id="2.40.170.20">
    <property type="entry name" value="TonB-dependent receptor, beta-barrel domain"/>
    <property type="match status" value="1"/>
</dbReference>
<evidence type="ECO:0000256" key="5">
    <source>
        <dbReference type="ARBA" id="ARBA00023136"/>
    </source>
</evidence>
<evidence type="ECO:0000256" key="7">
    <source>
        <dbReference type="SAM" id="SignalP"/>
    </source>
</evidence>